<protein>
    <submittedName>
        <fullName evidence="3">Thioredoxin family protein</fullName>
    </submittedName>
</protein>
<proteinExistence type="predicted"/>
<evidence type="ECO:0000259" key="2">
    <source>
        <dbReference type="PROSITE" id="PS51352"/>
    </source>
</evidence>
<dbReference type="PANTHER" id="PTHR32234">
    <property type="entry name" value="THIOL:DISULFIDE INTERCHANGE PROTEIN DSBD"/>
    <property type="match status" value="1"/>
</dbReference>
<dbReference type="Pfam" id="PF13899">
    <property type="entry name" value="Thioredoxin_7"/>
    <property type="match status" value="1"/>
</dbReference>
<evidence type="ECO:0000256" key="1">
    <source>
        <dbReference type="SAM" id="MobiDB-lite"/>
    </source>
</evidence>
<evidence type="ECO:0000313" key="4">
    <source>
        <dbReference type="Proteomes" id="UP001374803"/>
    </source>
</evidence>
<dbReference type="SUPFAM" id="SSF48452">
    <property type="entry name" value="TPR-like"/>
    <property type="match status" value="1"/>
</dbReference>
<dbReference type="RefSeq" id="WP_394839712.1">
    <property type="nucleotide sequence ID" value="NZ_CP089929.1"/>
</dbReference>
<name>A0ABZ2LKE5_9BACT</name>
<dbReference type="SUPFAM" id="SSF52833">
    <property type="entry name" value="Thioredoxin-like"/>
    <property type="match status" value="1"/>
</dbReference>
<feature type="region of interest" description="Disordered" evidence="1">
    <location>
        <begin position="22"/>
        <end position="44"/>
    </location>
</feature>
<dbReference type="PANTHER" id="PTHR32234:SF0">
    <property type="entry name" value="THIOL:DISULFIDE INTERCHANGE PROTEIN DSBD"/>
    <property type="match status" value="1"/>
</dbReference>
<dbReference type="PROSITE" id="PS51352">
    <property type="entry name" value="THIOREDOXIN_2"/>
    <property type="match status" value="1"/>
</dbReference>
<feature type="domain" description="Thioredoxin" evidence="2">
    <location>
        <begin position="38"/>
        <end position="161"/>
    </location>
</feature>
<dbReference type="InterPro" id="IPR013766">
    <property type="entry name" value="Thioredoxin_domain"/>
</dbReference>
<organism evidence="3 4">
    <name type="scientific">Pendulispora rubella</name>
    <dbReference type="NCBI Taxonomy" id="2741070"/>
    <lineage>
        <taxon>Bacteria</taxon>
        <taxon>Pseudomonadati</taxon>
        <taxon>Myxococcota</taxon>
        <taxon>Myxococcia</taxon>
        <taxon>Myxococcales</taxon>
        <taxon>Sorangiineae</taxon>
        <taxon>Pendulisporaceae</taxon>
        <taxon>Pendulispora</taxon>
    </lineage>
</organism>
<dbReference type="InterPro" id="IPR011990">
    <property type="entry name" value="TPR-like_helical_dom_sf"/>
</dbReference>
<dbReference type="Proteomes" id="UP001374803">
    <property type="component" value="Chromosome"/>
</dbReference>
<dbReference type="InterPro" id="IPR036249">
    <property type="entry name" value="Thioredoxin-like_sf"/>
</dbReference>
<reference evidence="3" key="1">
    <citation type="submission" date="2021-12" db="EMBL/GenBank/DDBJ databases">
        <title>Discovery of the Pendulisporaceae a myxobacterial family with distinct sporulation behavior and unique specialized metabolism.</title>
        <authorList>
            <person name="Garcia R."/>
            <person name="Popoff A."/>
            <person name="Bader C.D."/>
            <person name="Loehr J."/>
            <person name="Walesch S."/>
            <person name="Walt C."/>
            <person name="Boldt J."/>
            <person name="Bunk B."/>
            <person name="Haeckl F.J.F.P.J."/>
            <person name="Gunesch A.P."/>
            <person name="Birkelbach J."/>
            <person name="Nuebel U."/>
            <person name="Pietschmann T."/>
            <person name="Bach T."/>
            <person name="Mueller R."/>
        </authorList>
    </citation>
    <scope>NUCLEOTIDE SEQUENCE</scope>
    <source>
        <strain evidence="3">MSr11367</strain>
    </source>
</reference>
<gene>
    <name evidence="3" type="ORF">LVJ94_22755</name>
</gene>
<feature type="compositionally biased region" description="Low complexity" evidence="1">
    <location>
        <begin position="23"/>
        <end position="42"/>
    </location>
</feature>
<sequence length="465" mass="50412">MRHVVFLAATVLGFVTSACGHRSSSPSSTAASQQTTAASAPAKAKDAPLPFIEDDYPRALAEAKAKNKPLFVDGWATWCHSCLSLKSYVLTAPEMRAQADNFVWLSVDSEKDQNAPFFQKFGLSVLPTLWVIDPKTEQISWKLAGALTAPELAAALDDVRKKDGNAGEAESAFADGVRADAHKDPAGAARFYEKALAKSPRTWNHRAEAVSAYVTDLSATKQAERCAEVADHEAHALPMSTYRVNAAVIGAGCAQDQPQGSPAHTHLAPLVKELTDIVHTKGTILADDRSGAFDELISALKSDGKKDVAKQMAAEWAAFLEGEAQRAPDTKGRAVFDAHRMLAYVELGDPARAIPMFSQTERDFPEDYNPPARLSRVYFELKRYDEALAAASRAITKAYGPRKLRLYQLKADIAAAKKDAPAERQALDEALQFASTVSLREGYEKLRAQLAERRAKLGSGATAQR</sequence>
<accession>A0ABZ2LKE5</accession>
<dbReference type="EMBL" id="CP089983">
    <property type="protein sequence ID" value="WXB10034.1"/>
    <property type="molecule type" value="Genomic_DNA"/>
</dbReference>
<dbReference type="PROSITE" id="PS51257">
    <property type="entry name" value="PROKAR_LIPOPROTEIN"/>
    <property type="match status" value="1"/>
</dbReference>
<dbReference type="Gene3D" id="1.25.40.10">
    <property type="entry name" value="Tetratricopeptide repeat domain"/>
    <property type="match status" value="1"/>
</dbReference>
<dbReference type="Gene3D" id="3.40.30.10">
    <property type="entry name" value="Glutaredoxin"/>
    <property type="match status" value="1"/>
</dbReference>
<keyword evidence="4" id="KW-1185">Reference proteome</keyword>
<evidence type="ECO:0000313" key="3">
    <source>
        <dbReference type="EMBL" id="WXB10034.1"/>
    </source>
</evidence>
<dbReference type="Pfam" id="PF14559">
    <property type="entry name" value="TPR_19"/>
    <property type="match status" value="1"/>
</dbReference>